<dbReference type="SUPFAM" id="SSF53335">
    <property type="entry name" value="S-adenosyl-L-methionine-dependent methyltransferases"/>
    <property type="match status" value="1"/>
</dbReference>
<dbReference type="EC" id="2.1.1.298" evidence="4"/>
<dbReference type="NCBIfam" id="TIGR00536">
    <property type="entry name" value="hemK_fam"/>
    <property type="match status" value="1"/>
</dbReference>
<evidence type="ECO:0000313" key="6">
    <source>
        <dbReference type="EMBL" id="OZI22867.1"/>
    </source>
</evidence>
<reference evidence="7" key="1">
    <citation type="submission" date="2017-05" db="EMBL/GenBank/DDBJ databases">
        <title>Complete and WGS of Bordetella genogroups.</title>
        <authorList>
            <person name="Spilker T."/>
            <person name="Lipuma J."/>
        </authorList>
    </citation>
    <scope>NUCLEOTIDE SEQUENCE [LARGE SCALE GENOMIC DNA]</scope>
    <source>
        <strain evidence="7">AU18089</strain>
    </source>
</reference>
<evidence type="ECO:0000256" key="2">
    <source>
        <dbReference type="ARBA" id="ARBA00022679"/>
    </source>
</evidence>
<dbReference type="GO" id="GO:0036009">
    <property type="term" value="F:protein-glutamine N-methyltransferase activity"/>
    <property type="evidence" value="ECO:0007669"/>
    <property type="project" value="UniProtKB-UniRule"/>
</dbReference>
<dbReference type="InterPro" id="IPR004556">
    <property type="entry name" value="HemK-like"/>
</dbReference>
<proteinExistence type="inferred from homology"/>
<keyword evidence="6" id="KW-0687">Ribonucleoprotein</keyword>
<dbReference type="PROSITE" id="PS00092">
    <property type="entry name" value="N6_MTASE"/>
    <property type="match status" value="1"/>
</dbReference>
<name>A0A261RDK8_9BORD</name>
<dbReference type="InterPro" id="IPR017127">
    <property type="entry name" value="Ribosome_uL3_MTase"/>
</dbReference>
<gene>
    <name evidence="4" type="primary">prmB</name>
    <name evidence="6" type="ORF">CAL19_10230</name>
</gene>
<dbReference type="PANTHER" id="PTHR47806:SF1">
    <property type="entry name" value="RIBOSOMAL PROTEIN UL3 GLUTAMINE METHYLTRANSFERASE"/>
    <property type="match status" value="1"/>
</dbReference>
<dbReference type="InterPro" id="IPR002052">
    <property type="entry name" value="DNA_methylase_N6_adenine_CS"/>
</dbReference>
<feature type="domain" description="Methyltransferase small" evidence="5">
    <location>
        <begin position="127"/>
        <end position="211"/>
    </location>
</feature>
<accession>A0A261RDK8</accession>
<organism evidence="6 7">
    <name type="scientific">Bordetella genomosp. 7</name>
    <dbReference type="NCBI Taxonomy" id="1416805"/>
    <lineage>
        <taxon>Bacteria</taxon>
        <taxon>Pseudomonadati</taxon>
        <taxon>Pseudomonadota</taxon>
        <taxon>Betaproteobacteria</taxon>
        <taxon>Burkholderiales</taxon>
        <taxon>Alcaligenaceae</taxon>
        <taxon>Bordetella</taxon>
    </lineage>
</organism>
<evidence type="ECO:0000313" key="7">
    <source>
        <dbReference type="Proteomes" id="UP000216947"/>
    </source>
</evidence>
<dbReference type="Proteomes" id="UP000216947">
    <property type="component" value="Unassembled WGS sequence"/>
</dbReference>
<keyword evidence="1 4" id="KW-0489">Methyltransferase</keyword>
<evidence type="ECO:0000256" key="3">
    <source>
        <dbReference type="ARBA" id="ARBA00022691"/>
    </source>
</evidence>
<dbReference type="InterPro" id="IPR029063">
    <property type="entry name" value="SAM-dependent_MTases_sf"/>
</dbReference>
<keyword evidence="3 4" id="KW-0949">S-adenosyl-L-methionine</keyword>
<dbReference type="GO" id="GO:0005829">
    <property type="term" value="C:cytosol"/>
    <property type="evidence" value="ECO:0007669"/>
    <property type="project" value="TreeGrafter"/>
</dbReference>
<evidence type="ECO:0000256" key="1">
    <source>
        <dbReference type="ARBA" id="ARBA00022603"/>
    </source>
</evidence>
<sequence length="302" mass="33153">MPPASHPELQTLRDLIRYGVSRLREAGVALGHGSDNAWDEAVYLVLHALHLPLDTLDPFIDARVLPDERARVLDLLERRVTGRMPAAYLTQEAWLCGHRFYVDPRVIVPRSPIAELLEQGLAPWVEPDAVGTALDMCTGSGCLAILAALAFPDAHVDAVDVSADALEVARRNVDDYGLQDRLTLYRSNLFDELPQRAYDVIVCNPPYVNSGSMAALPQEYRHEPSLALAGGVDGMDLVRSILAAAPRYLAPQGVLVLEIGHEREHFDAAFPQLQPVWLDTEAASDQILLLARDQLAPHTATP</sequence>
<keyword evidence="7" id="KW-1185">Reference proteome</keyword>
<comment type="caution">
    <text evidence="6">The sequence shown here is derived from an EMBL/GenBank/DDBJ whole genome shotgun (WGS) entry which is preliminary data.</text>
</comment>
<dbReference type="AlphaFoldDB" id="A0A261RDK8"/>
<comment type="similarity">
    <text evidence="4">Belongs to the protein N5-glutamine methyltransferase family. PrmB subfamily.</text>
</comment>
<comment type="catalytic activity">
    <reaction evidence="4">
        <text>L-glutaminyl-[ribosomal protein uL3] + S-adenosyl-L-methionine = N(5)-methyl-L-glutaminyl-[ribosomal protein uL3] + S-adenosyl-L-homocysteine + H(+)</text>
        <dbReference type="Rhea" id="RHEA:45020"/>
        <dbReference type="Rhea" id="RHEA-COMP:11063"/>
        <dbReference type="Rhea" id="RHEA-COMP:11064"/>
        <dbReference type="ChEBI" id="CHEBI:15378"/>
        <dbReference type="ChEBI" id="CHEBI:30011"/>
        <dbReference type="ChEBI" id="CHEBI:57856"/>
        <dbReference type="ChEBI" id="CHEBI:59789"/>
        <dbReference type="ChEBI" id="CHEBI:61891"/>
        <dbReference type="EC" id="2.1.1.298"/>
    </reaction>
</comment>
<dbReference type="PANTHER" id="PTHR47806">
    <property type="entry name" value="50S RIBOSOMAL PROTEIN L3 GLUTAMINE METHYLTRANSFERASE"/>
    <property type="match status" value="1"/>
</dbReference>
<evidence type="ECO:0000259" key="5">
    <source>
        <dbReference type="Pfam" id="PF05175"/>
    </source>
</evidence>
<evidence type="ECO:0000256" key="4">
    <source>
        <dbReference type="HAMAP-Rule" id="MF_02125"/>
    </source>
</evidence>
<comment type="function">
    <text evidence="4">Methylates ribosomal protein uL3 on a specific glutamine residue.</text>
</comment>
<dbReference type="HAMAP" id="MF_02125">
    <property type="entry name" value="L3_methyltr_PrmB"/>
    <property type="match status" value="1"/>
</dbReference>
<dbReference type="GO" id="GO:0003676">
    <property type="term" value="F:nucleic acid binding"/>
    <property type="evidence" value="ECO:0007669"/>
    <property type="project" value="InterPro"/>
</dbReference>
<dbReference type="Gene3D" id="1.10.8.10">
    <property type="entry name" value="DNA helicase RuvA subunit, C-terminal domain"/>
    <property type="match status" value="1"/>
</dbReference>
<dbReference type="GO" id="GO:0005840">
    <property type="term" value="C:ribosome"/>
    <property type="evidence" value="ECO:0007669"/>
    <property type="project" value="UniProtKB-KW"/>
</dbReference>
<keyword evidence="2 4" id="KW-0808">Transferase</keyword>
<dbReference type="Gene3D" id="3.40.50.150">
    <property type="entry name" value="Vaccinia Virus protein VP39"/>
    <property type="match status" value="1"/>
</dbReference>
<protein>
    <recommendedName>
        <fullName evidence="4">Ribosomal protein uL3 glutamine methyltransferase</fullName>
        <shortName evidence="4">uL3 MTase</shortName>
        <ecNumber evidence="4">2.1.1.298</ecNumber>
    </recommendedName>
    <alternativeName>
        <fullName evidence="4">N5-glutamine methyltransferase PrmB</fullName>
    </alternativeName>
</protein>
<dbReference type="EMBL" id="NEVK01000004">
    <property type="protein sequence ID" value="OZI22867.1"/>
    <property type="molecule type" value="Genomic_DNA"/>
</dbReference>
<dbReference type="NCBIfam" id="TIGR03533">
    <property type="entry name" value="L3_gln_methyl"/>
    <property type="match status" value="1"/>
</dbReference>
<dbReference type="CDD" id="cd02440">
    <property type="entry name" value="AdoMet_MTases"/>
    <property type="match status" value="1"/>
</dbReference>
<dbReference type="PIRSF" id="PIRSF037167">
    <property type="entry name" value="Mtase_YfcB_prd"/>
    <property type="match status" value="1"/>
</dbReference>
<dbReference type="InterPro" id="IPR007848">
    <property type="entry name" value="Small_mtfrase_dom"/>
</dbReference>
<dbReference type="RefSeq" id="WP_094796700.1">
    <property type="nucleotide sequence ID" value="NZ_NEVK01000004.1"/>
</dbReference>
<keyword evidence="6" id="KW-0689">Ribosomal protein</keyword>
<dbReference type="Pfam" id="PF05175">
    <property type="entry name" value="MTS"/>
    <property type="match status" value="1"/>
</dbReference>
<dbReference type="GO" id="GO:0032259">
    <property type="term" value="P:methylation"/>
    <property type="evidence" value="ECO:0007669"/>
    <property type="project" value="UniProtKB-KW"/>
</dbReference>